<comment type="caution">
    <text evidence="3">The sequence shown here is derived from an EMBL/GenBank/DDBJ whole genome shotgun (WGS) entry which is preliminary data.</text>
</comment>
<keyword evidence="4" id="KW-1185">Reference proteome</keyword>
<gene>
    <name evidence="3" type="ORF">RJ640_016907</name>
</gene>
<evidence type="ECO:0000313" key="4">
    <source>
        <dbReference type="Proteomes" id="UP001187471"/>
    </source>
</evidence>
<organism evidence="3 4">
    <name type="scientific">Escallonia rubra</name>
    <dbReference type="NCBI Taxonomy" id="112253"/>
    <lineage>
        <taxon>Eukaryota</taxon>
        <taxon>Viridiplantae</taxon>
        <taxon>Streptophyta</taxon>
        <taxon>Embryophyta</taxon>
        <taxon>Tracheophyta</taxon>
        <taxon>Spermatophyta</taxon>
        <taxon>Magnoliopsida</taxon>
        <taxon>eudicotyledons</taxon>
        <taxon>Gunneridae</taxon>
        <taxon>Pentapetalae</taxon>
        <taxon>asterids</taxon>
        <taxon>campanulids</taxon>
        <taxon>Escalloniales</taxon>
        <taxon>Escalloniaceae</taxon>
        <taxon>Escallonia</taxon>
    </lineage>
</organism>
<feature type="region of interest" description="Disordered" evidence="2">
    <location>
        <begin position="1"/>
        <end position="36"/>
    </location>
</feature>
<evidence type="ECO:0000256" key="1">
    <source>
        <dbReference type="ARBA" id="ARBA00006974"/>
    </source>
</evidence>
<name>A0AA88UA96_9ASTE</name>
<sequence>MVVAGERGGRAAATSAWKGRSNGMPNLGKKQKMPPRRLTKRRLNGGVYRSELLGRSSDYSNKMVKGTLQRFLEIVGEKRRKGYKLLEKSDQTPIPSDCASVYVGKEHEKYIIPVACLSSVWIEALFHQYGVEMQATKPMFLPCSTREFERTLELASYGKEPVEDY</sequence>
<dbReference type="GO" id="GO:0009733">
    <property type="term" value="P:response to auxin"/>
    <property type="evidence" value="ECO:0007669"/>
    <property type="project" value="InterPro"/>
</dbReference>
<dbReference type="Pfam" id="PF02519">
    <property type="entry name" value="Auxin_inducible"/>
    <property type="match status" value="1"/>
</dbReference>
<evidence type="ECO:0000256" key="2">
    <source>
        <dbReference type="SAM" id="MobiDB-lite"/>
    </source>
</evidence>
<protein>
    <submittedName>
        <fullName evidence="3">Uncharacterized protein</fullName>
    </submittedName>
</protein>
<dbReference type="AlphaFoldDB" id="A0AA88UA96"/>
<dbReference type="InterPro" id="IPR003676">
    <property type="entry name" value="SAUR_fam"/>
</dbReference>
<accession>A0AA88UA96</accession>
<proteinExistence type="inferred from homology"/>
<evidence type="ECO:0000313" key="3">
    <source>
        <dbReference type="EMBL" id="KAK2974566.1"/>
    </source>
</evidence>
<dbReference type="Proteomes" id="UP001187471">
    <property type="component" value="Unassembled WGS sequence"/>
</dbReference>
<comment type="similarity">
    <text evidence="1">Belongs to the ARG7 family.</text>
</comment>
<dbReference type="EMBL" id="JAVXUO010002303">
    <property type="protein sequence ID" value="KAK2974566.1"/>
    <property type="molecule type" value="Genomic_DNA"/>
</dbReference>
<reference evidence="3" key="1">
    <citation type="submission" date="2022-12" db="EMBL/GenBank/DDBJ databases">
        <title>Draft genome assemblies for two species of Escallonia (Escalloniales).</title>
        <authorList>
            <person name="Chanderbali A."/>
            <person name="Dervinis C."/>
            <person name="Anghel I."/>
            <person name="Soltis D."/>
            <person name="Soltis P."/>
            <person name="Zapata F."/>
        </authorList>
    </citation>
    <scope>NUCLEOTIDE SEQUENCE</scope>
    <source>
        <strain evidence="3">UCBG92.1500</strain>
        <tissue evidence="3">Leaf</tissue>
    </source>
</reference>